<dbReference type="NCBIfam" id="TIGR00061">
    <property type="entry name" value="L21"/>
    <property type="match status" value="1"/>
</dbReference>
<evidence type="ECO:0000256" key="3">
    <source>
        <dbReference type="ARBA" id="ARBA00022884"/>
    </source>
</evidence>
<dbReference type="RefSeq" id="YP_009399634.1">
    <property type="nucleotide sequence ID" value="NC_035298.1"/>
</dbReference>
<comment type="similarity">
    <text evidence="1 6 7">Belongs to the bacterial ribosomal protein bL21 family.</text>
</comment>
<evidence type="ECO:0000313" key="8">
    <source>
        <dbReference type="EMBL" id="ARW69453.1"/>
    </source>
</evidence>
<dbReference type="GO" id="GO:0005840">
    <property type="term" value="C:ribosome"/>
    <property type="evidence" value="ECO:0007669"/>
    <property type="project" value="UniProtKB-KW"/>
</dbReference>
<sequence length="108" mass="12434">MVYAVVEIGGNQIIIEPGKFYDVNYICANPGDIVSFNRVLYIAQSNNFSIGRPCLNNIIVKVKILRHFKDNKLTVFKIKPKKNARLKKGHRQKLTRVFIEQILMTNLT</sequence>
<evidence type="ECO:0000256" key="4">
    <source>
        <dbReference type="ARBA" id="ARBA00022980"/>
    </source>
</evidence>
<geneLocation type="chloroplast" evidence="8"/>
<evidence type="ECO:0000256" key="5">
    <source>
        <dbReference type="ARBA" id="ARBA00023274"/>
    </source>
</evidence>
<name>A0A1Z1MTP2_DIGSM</name>
<dbReference type="InterPro" id="IPR028909">
    <property type="entry name" value="bL21-like"/>
</dbReference>
<protein>
    <recommendedName>
        <fullName evidence="6">Large ribosomal subunit protein bL21c</fullName>
    </recommendedName>
</protein>
<comment type="function">
    <text evidence="6 7">This protein binds to 23S rRNA.</text>
</comment>
<dbReference type="GO" id="GO:0003735">
    <property type="term" value="F:structural constituent of ribosome"/>
    <property type="evidence" value="ECO:0007669"/>
    <property type="project" value="InterPro"/>
</dbReference>
<keyword evidence="2 6" id="KW-0699">rRNA-binding</keyword>
<dbReference type="PANTHER" id="PTHR21349:SF0">
    <property type="entry name" value="LARGE RIBOSOMAL SUBUNIT PROTEIN BL21M"/>
    <property type="match status" value="1"/>
</dbReference>
<dbReference type="GO" id="GO:1990904">
    <property type="term" value="C:ribonucleoprotein complex"/>
    <property type="evidence" value="ECO:0007669"/>
    <property type="project" value="UniProtKB-KW"/>
</dbReference>
<evidence type="ECO:0000256" key="6">
    <source>
        <dbReference type="HAMAP-Rule" id="MF_01363"/>
    </source>
</evidence>
<dbReference type="InterPro" id="IPR036164">
    <property type="entry name" value="bL21-like_sf"/>
</dbReference>
<dbReference type="AlphaFoldDB" id="A0A1Z1MTP2"/>
<gene>
    <name evidence="6 8" type="primary">rpl21</name>
</gene>
<evidence type="ECO:0000256" key="1">
    <source>
        <dbReference type="ARBA" id="ARBA00008563"/>
    </source>
</evidence>
<reference evidence="8" key="1">
    <citation type="journal article" date="2017" name="J. Phycol.">
        <title>Analysis of chloroplast genomes and a supermatrix inform reclassification of the Rhodomelaceae (Rhodophyta).</title>
        <authorList>
            <person name="Diaz-Tapia P."/>
            <person name="Maggs C.A."/>
            <person name="West J.A."/>
            <person name="Verbruggen H."/>
        </authorList>
    </citation>
    <scope>NUCLEOTIDE SEQUENCE</scope>
    <source>
        <strain evidence="8">PD1820</strain>
    </source>
</reference>
<keyword evidence="5 6" id="KW-0687">Ribonucleoprotein</keyword>
<dbReference type="SUPFAM" id="SSF141091">
    <property type="entry name" value="L21p-like"/>
    <property type="match status" value="1"/>
</dbReference>
<evidence type="ECO:0000256" key="7">
    <source>
        <dbReference type="RuleBase" id="RU000563"/>
    </source>
</evidence>
<dbReference type="GeneID" id="33362128"/>
<dbReference type="GO" id="GO:0009507">
    <property type="term" value="C:chloroplast"/>
    <property type="evidence" value="ECO:0007669"/>
    <property type="project" value="UniProtKB-SubCell"/>
</dbReference>
<dbReference type="HAMAP" id="MF_01363">
    <property type="entry name" value="Ribosomal_bL21"/>
    <property type="match status" value="1"/>
</dbReference>
<dbReference type="PANTHER" id="PTHR21349">
    <property type="entry name" value="50S RIBOSOMAL PROTEIN L21"/>
    <property type="match status" value="1"/>
</dbReference>
<dbReference type="GO" id="GO:0019843">
    <property type="term" value="F:rRNA binding"/>
    <property type="evidence" value="ECO:0007669"/>
    <property type="project" value="UniProtKB-UniRule"/>
</dbReference>
<dbReference type="PROSITE" id="PS01169">
    <property type="entry name" value="RIBOSOMAL_L21"/>
    <property type="match status" value="1"/>
</dbReference>
<keyword evidence="8" id="KW-0150">Chloroplast</keyword>
<accession>A0A1Z1MTP2</accession>
<keyword evidence="3 6" id="KW-0694">RNA-binding</keyword>
<keyword evidence="8" id="KW-0934">Plastid</keyword>
<proteinExistence type="inferred from homology"/>
<organism evidence="8">
    <name type="scientific">Digenea simplex</name>
    <name type="common">Marine red alga</name>
    <name type="synonym">Conferva simplex</name>
    <dbReference type="NCBI Taxonomy" id="945030"/>
    <lineage>
        <taxon>Eukaryota</taxon>
        <taxon>Rhodophyta</taxon>
        <taxon>Florideophyceae</taxon>
        <taxon>Rhodymeniophycidae</taxon>
        <taxon>Ceramiales</taxon>
        <taxon>Rhodomelaceae</taxon>
        <taxon>Polysiphonioideae</taxon>
        <taxon>Digenea</taxon>
    </lineage>
</organism>
<dbReference type="InterPro" id="IPR001787">
    <property type="entry name" value="Ribosomal_bL21"/>
</dbReference>
<keyword evidence="4 6" id="KW-0689">Ribosomal protein</keyword>
<comment type="subcellular location">
    <subcellularLocation>
        <location evidence="6">Plastid</location>
        <location evidence="6">Chloroplast</location>
    </subcellularLocation>
</comment>
<dbReference type="InterPro" id="IPR018258">
    <property type="entry name" value="Ribosomal_bL21_CS"/>
</dbReference>
<comment type="subunit">
    <text evidence="6 7">Part of the 50S ribosomal subunit.</text>
</comment>
<evidence type="ECO:0000256" key="2">
    <source>
        <dbReference type="ARBA" id="ARBA00022730"/>
    </source>
</evidence>
<dbReference type="EMBL" id="MF101465">
    <property type="protein sequence ID" value="ARW69453.1"/>
    <property type="molecule type" value="Genomic_DNA"/>
</dbReference>
<dbReference type="GO" id="GO:0006412">
    <property type="term" value="P:translation"/>
    <property type="evidence" value="ECO:0007669"/>
    <property type="project" value="UniProtKB-UniRule"/>
</dbReference>
<dbReference type="Pfam" id="PF00829">
    <property type="entry name" value="Ribosomal_L21p"/>
    <property type="match status" value="1"/>
</dbReference>